<proteinExistence type="predicted"/>
<sequence length="652" mass="70709">MYVMLLAPNLHQTAGGPRSRAGGRPAGGRGSRAVVTDITWTCVQTRAPSQAAAARAGSTASRNDVIDPVIPRHPLPRVYPSPPPISSYLTRTSSSVIKPHYSPFSVFIPQRQRPLSVFLPSISDWLREALGTGFASLRLLRGVQRPILAGLVSRLASTLPGADWRTAFPHAILLESAAAVRGICEYFTSVSSRTCDTNSTVDNFRRKNPGRPQGKLQFRNLFTEAWTQAATPKNEMSGFKATGIFPFNPQVIPRTAFAPGDVSDHTPLQARPASSSTTSCNLETSTISVTPTALLTSNSTANNINLTDHDAYVPGRQQNRRISSMGGKRSKAGFTITRQSNKTAPTQTKIVHQPIRSKVTPTIAAPTKILGRAFKSARFVADSLGMDGGVRWTGGSGKKELSLSDQSQGTVWREGVREHARGYCRGSLFPRELAIPTSQAHQFVNACGHASATPPPPPALAKPTRCSVDGPERENITSRKFLVCHLPPRIRTSAALLSAGKRNNRITHSTVPFPAPLPHAGLTFSRHPSNSSLAPLALFPDHCAPRAHLYIFYFRVVVTLPGPGGGGGGGRGFLPHSTWPHFPPSPTPPQPSSRRVPFCSHEHFFFFITIFRKWFVTNVSRVHVGCAGQWQEKAILSISVDSLKPGSLFDHW</sequence>
<name>A0ABQ9GHA1_9NEOP</name>
<gene>
    <name evidence="1" type="ORF">PR048_027716</name>
</gene>
<dbReference type="Proteomes" id="UP001159363">
    <property type="component" value="Chromosome 11"/>
</dbReference>
<keyword evidence="2" id="KW-1185">Reference proteome</keyword>
<organism evidence="1 2">
    <name type="scientific">Dryococelus australis</name>
    <dbReference type="NCBI Taxonomy" id="614101"/>
    <lineage>
        <taxon>Eukaryota</taxon>
        <taxon>Metazoa</taxon>
        <taxon>Ecdysozoa</taxon>
        <taxon>Arthropoda</taxon>
        <taxon>Hexapoda</taxon>
        <taxon>Insecta</taxon>
        <taxon>Pterygota</taxon>
        <taxon>Neoptera</taxon>
        <taxon>Polyneoptera</taxon>
        <taxon>Phasmatodea</taxon>
        <taxon>Verophasmatodea</taxon>
        <taxon>Anareolatae</taxon>
        <taxon>Phasmatidae</taxon>
        <taxon>Eurycanthinae</taxon>
        <taxon>Dryococelus</taxon>
    </lineage>
</organism>
<comment type="caution">
    <text evidence="1">The sequence shown here is derived from an EMBL/GenBank/DDBJ whole genome shotgun (WGS) entry which is preliminary data.</text>
</comment>
<reference evidence="1 2" key="1">
    <citation type="submission" date="2023-02" db="EMBL/GenBank/DDBJ databases">
        <title>LHISI_Scaffold_Assembly.</title>
        <authorList>
            <person name="Stuart O.P."/>
            <person name="Cleave R."/>
            <person name="Magrath M.J.L."/>
            <person name="Mikheyev A.S."/>
        </authorList>
    </citation>
    <scope>NUCLEOTIDE SEQUENCE [LARGE SCALE GENOMIC DNA]</scope>
    <source>
        <strain evidence="1">Daus_M_001</strain>
        <tissue evidence="1">Leg muscle</tissue>
    </source>
</reference>
<protein>
    <submittedName>
        <fullName evidence="1">Uncharacterized protein</fullName>
    </submittedName>
</protein>
<evidence type="ECO:0000313" key="1">
    <source>
        <dbReference type="EMBL" id="KAJ8871399.1"/>
    </source>
</evidence>
<dbReference type="EMBL" id="JARBHB010000012">
    <property type="protein sequence ID" value="KAJ8871399.1"/>
    <property type="molecule type" value="Genomic_DNA"/>
</dbReference>
<evidence type="ECO:0000313" key="2">
    <source>
        <dbReference type="Proteomes" id="UP001159363"/>
    </source>
</evidence>
<accession>A0ABQ9GHA1</accession>